<dbReference type="OMA" id="CSGACLN"/>
<gene>
    <name evidence="10" type="ORF">GUITHDRAFT_102558</name>
</gene>
<reference evidence="11" key="3">
    <citation type="submission" date="2016-03" db="UniProtKB">
        <authorList>
            <consortium name="EnsemblProtists"/>
        </authorList>
    </citation>
    <scope>IDENTIFICATION</scope>
</reference>
<evidence type="ECO:0000256" key="1">
    <source>
        <dbReference type="ARBA" id="ARBA00006445"/>
    </source>
</evidence>
<evidence type="ECO:0000256" key="8">
    <source>
        <dbReference type="SAM" id="MobiDB-lite"/>
    </source>
</evidence>
<dbReference type="GO" id="GO:1905786">
    <property type="term" value="P:positive regulation of anaphase-promoting complex-dependent catabolic process"/>
    <property type="evidence" value="ECO:0007669"/>
    <property type="project" value="TreeGrafter"/>
</dbReference>
<evidence type="ECO:0000313" key="12">
    <source>
        <dbReference type="Proteomes" id="UP000011087"/>
    </source>
</evidence>
<comment type="similarity">
    <text evidence="1">Belongs to the WD repeat CDC20/Fizzy family.</text>
</comment>
<dbReference type="SUPFAM" id="SSF50978">
    <property type="entry name" value="WD40 repeat-like"/>
    <property type="match status" value="1"/>
</dbReference>
<dbReference type="GO" id="GO:0010997">
    <property type="term" value="F:anaphase-promoting complex binding"/>
    <property type="evidence" value="ECO:0007669"/>
    <property type="project" value="InterPro"/>
</dbReference>
<dbReference type="InterPro" id="IPR001680">
    <property type="entry name" value="WD40_rpt"/>
</dbReference>
<dbReference type="OrthoDB" id="10263272at2759"/>
<feature type="region of interest" description="Disordered" evidence="8">
    <location>
        <begin position="1"/>
        <end position="23"/>
    </location>
</feature>
<dbReference type="InterPro" id="IPR036322">
    <property type="entry name" value="WD40_repeat_dom_sf"/>
</dbReference>
<dbReference type="PROSITE" id="PS00678">
    <property type="entry name" value="WD_REPEATS_1"/>
    <property type="match status" value="1"/>
</dbReference>
<evidence type="ECO:0000256" key="4">
    <source>
        <dbReference type="ARBA" id="ARBA00022737"/>
    </source>
</evidence>
<feature type="repeat" description="WD" evidence="7">
    <location>
        <begin position="257"/>
        <end position="290"/>
    </location>
</feature>
<dbReference type="Pfam" id="PF24807">
    <property type="entry name" value="WD40_CDC20-Fz"/>
    <property type="match status" value="1"/>
</dbReference>
<dbReference type="PANTHER" id="PTHR19918">
    <property type="entry name" value="CELL DIVISION CYCLE 20 CDC20 FIZZY -RELATED"/>
    <property type="match status" value="1"/>
</dbReference>
<feature type="domain" description="CDC20/Fizzy WD40" evidence="9">
    <location>
        <begin position="127"/>
        <end position="418"/>
    </location>
</feature>
<sequence>MCAHVSAPKTPKAQRSPQGDRFIPKRSAMDGEMAFFNLCANENSNPQTPSSAKKTPGKDQYKSTLADSMGMGQTNKPHKILTLQADAPKPPEGHLNSQRVLYTQNKVSDMKKKVSMRYIPQAPEKILDAPELMDDYYLNLLDWSSTNILAVALSQTVYLWNASTGSIEELCTTQGEDDYITSVAWVQDGNYIGVGTNNQEVQIWDVGGMRQIRTMKGHRGRVSSLAWNSHILSSGSRDSSIIHHDVRIAQHVTARLEGAHTQEVCGLKWSCNGQQLASGGNDNILNVWDMGQTTPRHQICHHQAAVKALAWCPHQANLLASGGGTADRKICFWNTTTGALLQEVDTNSQVCSLMWSKHEKEILSSHGFTQNQLTLWKYPSMVKVAELTGHQSRVLHLACSPDGNTVVSGAADETLRFWKVFGNDSSKLDKSKASFQSASLARASSIR</sequence>
<dbReference type="GO" id="GO:1990757">
    <property type="term" value="F:ubiquitin ligase activator activity"/>
    <property type="evidence" value="ECO:0007669"/>
    <property type="project" value="TreeGrafter"/>
</dbReference>
<dbReference type="GO" id="GO:0031145">
    <property type="term" value="P:anaphase-promoting complex-dependent catabolic process"/>
    <property type="evidence" value="ECO:0007669"/>
    <property type="project" value="TreeGrafter"/>
</dbReference>
<dbReference type="AlphaFoldDB" id="L1JTQ5"/>
<dbReference type="CDD" id="cd00200">
    <property type="entry name" value="WD40"/>
    <property type="match status" value="1"/>
</dbReference>
<keyword evidence="5" id="KW-0498">Mitosis</keyword>
<evidence type="ECO:0000256" key="5">
    <source>
        <dbReference type="ARBA" id="ARBA00022776"/>
    </source>
</evidence>
<feature type="repeat" description="WD" evidence="7">
    <location>
        <begin position="387"/>
        <end position="420"/>
    </location>
</feature>
<dbReference type="EnsemblProtists" id="EKX51946">
    <property type="protein sequence ID" value="EKX51946"/>
    <property type="gene ID" value="GUITHDRAFT_102558"/>
</dbReference>
<dbReference type="HOGENOM" id="CLU_014831_6_1_1"/>
<evidence type="ECO:0000256" key="6">
    <source>
        <dbReference type="ARBA" id="ARBA00023306"/>
    </source>
</evidence>
<dbReference type="Gene3D" id="2.130.10.10">
    <property type="entry name" value="YVTN repeat-like/Quinoprotein amine dehydrogenase"/>
    <property type="match status" value="1"/>
</dbReference>
<keyword evidence="6" id="KW-0131">Cell cycle</keyword>
<evidence type="ECO:0000259" key="9">
    <source>
        <dbReference type="Pfam" id="PF24807"/>
    </source>
</evidence>
<keyword evidence="2 7" id="KW-0853">WD repeat</keyword>
<keyword evidence="4" id="KW-0677">Repeat</keyword>
<name>L1JTQ5_GUITC</name>
<dbReference type="GO" id="GO:0005680">
    <property type="term" value="C:anaphase-promoting complex"/>
    <property type="evidence" value="ECO:0007669"/>
    <property type="project" value="TreeGrafter"/>
</dbReference>
<dbReference type="InterPro" id="IPR015943">
    <property type="entry name" value="WD40/YVTN_repeat-like_dom_sf"/>
</dbReference>
<dbReference type="PaxDb" id="55529-EKX51946"/>
<dbReference type="SMART" id="SM00320">
    <property type="entry name" value="WD40"/>
    <property type="match status" value="7"/>
</dbReference>
<dbReference type="RefSeq" id="XP_005838926.1">
    <property type="nucleotide sequence ID" value="XM_005838869.1"/>
</dbReference>
<keyword evidence="3" id="KW-0132">Cell division</keyword>
<feature type="repeat" description="WD" evidence="7">
    <location>
        <begin position="173"/>
        <end position="214"/>
    </location>
</feature>
<dbReference type="eggNOG" id="KOG0305">
    <property type="taxonomic scope" value="Eukaryota"/>
</dbReference>
<evidence type="ECO:0000256" key="2">
    <source>
        <dbReference type="ARBA" id="ARBA00022574"/>
    </source>
</evidence>
<protein>
    <recommendedName>
        <fullName evidence="9">CDC20/Fizzy WD40 domain-containing protein</fullName>
    </recommendedName>
</protein>
<evidence type="ECO:0000313" key="11">
    <source>
        <dbReference type="EnsemblProtists" id="EKX51946"/>
    </source>
</evidence>
<dbReference type="PROSITE" id="PS50294">
    <property type="entry name" value="WD_REPEATS_REGION"/>
    <property type="match status" value="3"/>
</dbReference>
<dbReference type="InterPro" id="IPR033010">
    <property type="entry name" value="Cdc20/Fizzy"/>
</dbReference>
<dbReference type="PANTHER" id="PTHR19918:SF8">
    <property type="entry name" value="FI02843P"/>
    <property type="match status" value="1"/>
</dbReference>
<evidence type="ECO:0000256" key="3">
    <source>
        <dbReference type="ARBA" id="ARBA00022618"/>
    </source>
</evidence>
<reference evidence="12" key="2">
    <citation type="submission" date="2012-11" db="EMBL/GenBank/DDBJ databases">
        <authorList>
            <person name="Kuo A."/>
            <person name="Curtis B.A."/>
            <person name="Tanifuji G."/>
            <person name="Burki F."/>
            <person name="Gruber A."/>
            <person name="Irimia M."/>
            <person name="Maruyama S."/>
            <person name="Arias M.C."/>
            <person name="Ball S.G."/>
            <person name="Gile G.H."/>
            <person name="Hirakawa Y."/>
            <person name="Hopkins J.F."/>
            <person name="Rensing S.A."/>
            <person name="Schmutz J."/>
            <person name="Symeonidi A."/>
            <person name="Elias M."/>
            <person name="Eveleigh R.J."/>
            <person name="Herman E.K."/>
            <person name="Klute M.J."/>
            <person name="Nakayama T."/>
            <person name="Obornik M."/>
            <person name="Reyes-Prieto A."/>
            <person name="Armbrust E.V."/>
            <person name="Aves S.J."/>
            <person name="Beiko R.G."/>
            <person name="Coutinho P."/>
            <person name="Dacks J.B."/>
            <person name="Durnford D.G."/>
            <person name="Fast N.M."/>
            <person name="Green B.R."/>
            <person name="Grisdale C."/>
            <person name="Hempe F."/>
            <person name="Henrissat B."/>
            <person name="Hoppner M.P."/>
            <person name="Ishida K.-I."/>
            <person name="Kim E."/>
            <person name="Koreny L."/>
            <person name="Kroth P.G."/>
            <person name="Liu Y."/>
            <person name="Malik S.-B."/>
            <person name="Maier U.G."/>
            <person name="McRose D."/>
            <person name="Mock T."/>
            <person name="Neilson J.A."/>
            <person name="Onodera N.T."/>
            <person name="Poole A.M."/>
            <person name="Pritham E.J."/>
            <person name="Richards T.A."/>
            <person name="Rocap G."/>
            <person name="Roy S.W."/>
            <person name="Sarai C."/>
            <person name="Schaack S."/>
            <person name="Shirato S."/>
            <person name="Slamovits C.H."/>
            <person name="Spencer D.F."/>
            <person name="Suzuki S."/>
            <person name="Worden A.Z."/>
            <person name="Zauner S."/>
            <person name="Barry K."/>
            <person name="Bell C."/>
            <person name="Bharti A.K."/>
            <person name="Crow J.A."/>
            <person name="Grimwood J."/>
            <person name="Kramer R."/>
            <person name="Lindquist E."/>
            <person name="Lucas S."/>
            <person name="Salamov A."/>
            <person name="McFadden G.I."/>
            <person name="Lane C.E."/>
            <person name="Keeling P.J."/>
            <person name="Gray M.W."/>
            <person name="Grigoriev I.V."/>
            <person name="Archibald J.M."/>
        </authorList>
    </citation>
    <scope>NUCLEOTIDE SEQUENCE</scope>
    <source>
        <strain evidence="12">CCMP2712</strain>
    </source>
</reference>
<dbReference type="STRING" id="905079.L1JTQ5"/>
<dbReference type="InterPro" id="IPR056150">
    <property type="entry name" value="WD40_CDC20-Fz"/>
</dbReference>
<dbReference type="EMBL" id="JH992974">
    <property type="protein sequence ID" value="EKX51946.1"/>
    <property type="molecule type" value="Genomic_DNA"/>
</dbReference>
<keyword evidence="12" id="KW-1185">Reference proteome</keyword>
<dbReference type="Proteomes" id="UP000011087">
    <property type="component" value="Unassembled WGS sequence"/>
</dbReference>
<dbReference type="KEGG" id="gtt:GUITHDRAFT_102558"/>
<organism evidence="10">
    <name type="scientific">Guillardia theta (strain CCMP2712)</name>
    <name type="common">Cryptophyte</name>
    <dbReference type="NCBI Taxonomy" id="905079"/>
    <lineage>
        <taxon>Eukaryota</taxon>
        <taxon>Cryptophyceae</taxon>
        <taxon>Pyrenomonadales</taxon>
        <taxon>Geminigeraceae</taxon>
        <taxon>Guillardia</taxon>
    </lineage>
</organism>
<evidence type="ECO:0000256" key="7">
    <source>
        <dbReference type="PROSITE-ProRule" id="PRU00221"/>
    </source>
</evidence>
<reference evidence="10 12" key="1">
    <citation type="journal article" date="2012" name="Nature">
        <title>Algal genomes reveal evolutionary mosaicism and the fate of nucleomorphs.</title>
        <authorList>
            <consortium name="DOE Joint Genome Institute"/>
            <person name="Curtis B.A."/>
            <person name="Tanifuji G."/>
            <person name="Burki F."/>
            <person name="Gruber A."/>
            <person name="Irimia M."/>
            <person name="Maruyama S."/>
            <person name="Arias M.C."/>
            <person name="Ball S.G."/>
            <person name="Gile G.H."/>
            <person name="Hirakawa Y."/>
            <person name="Hopkins J.F."/>
            <person name="Kuo A."/>
            <person name="Rensing S.A."/>
            <person name="Schmutz J."/>
            <person name="Symeonidi A."/>
            <person name="Elias M."/>
            <person name="Eveleigh R.J."/>
            <person name="Herman E.K."/>
            <person name="Klute M.J."/>
            <person name="Nakayama T."/>
            <person name="Obornik M."/>
            <person name="Reyes-Prieto A."/>
            <person name="Armbrust E.V."/>
            <person name="Aves S.J."/>
            <person name="Beiko R.G."/>
            <person name="Coutinho P."/>
            <person name="Dacks J.B."/>
            <person name="Durnford D.G."/>
            <person name="Fast N.M."/>
            <person name="Green B.R."/>
            <person name="Grisdale C.J."/>
            <person name="Hempel F."/>
            <person name="Henrissat B."/>
            <person name="Hoppner M.P."/>
            <person name="Ishida K."/>
            <person name="Kim E."/>
            <person name="Koreny L."/>
            <person name="Kroth P.G."/>
            <person name="Liu Y."/>
            <person name="Malik S.B."/>
            <person name="Maier U.G."/>
            <person name="McRose D."/>
            <person name="Mock T."/>
            <person name="Neilson J.A."/>
            <person name="Onodera N.T."/>
            <person name="Poole A.M."/>
            <person name="Pritham E.J."/>
            <person name="Richards T.A."/>
            <person name="Rocap G."/>
            <person name="Roy S.W."/>
            <person name="Sarai C."/>
            <person name="Schaack S."/>
            <person name="Shirato S."/>
            <person name="Slamovits C.H."/>
            <person name="Spencer D.F."/>
            <person name="Suzuki S."/>
            <person name="Worden A.Z."/>
            <person name="Zauner S."/>
            <person name="Barry K."/>
            <person name="Bell C."/>
            <person name="Bharti A.K."/>
            <person name="Crow J.A."/>
            <person name="Grimwood J."/>
            <person name="Kramer R."/>
            <person name="Lindquist E."/>
            <person name="Lucas S."/>
            <person name="Salamov A."/>
            <person name="McFadden G.I."/>
            <person name="Lane C.E."/>
            <person name="Keeling P.J."/>
            <person name="Gray M.W."/>
            <person name="Grigoriev I.V."/>
            <person name="Archibald J.M."/>
        </authorList>
    </citation>
    <scope>NUCLEOTIDE SEQUENCE</scope>
    <source>
        <strain evidence="10 12">CCMP2712</strain>
    </source>
</reference>
<dbReference type="GO" id="GO:0051301">
    <property type="term" value="P:cell division"/>
    <property type="evidence" value="ECO:0007669"/>
    <property type="project" value="UniProtKB-KW"/>
</dbReference>
<feature type="compositionally biased region" description="Polar residues" evidence="8">
    <location>
        <begin position="41"/>
        <end position="53"/>
    </location>
</feature>
<feature type="region of interest" description="Disordered" evidence="8">
    <location>
        <begin position="41"/>
        <end position="61"/>
    </location>
</feature>
<dbReference type="InterPro" id="IPR019775">
    <property type="entry name" value="WD40_repeat_CS"/>
</dbReference>
<evidence type="ECO:0000313" key="10">
    <source>
        <dbReference type="EMBL" id="EKX51946.1"/>
    </source>
</evidence>
<dbReference type="PROSITE" id="PS50082">
    <property type="entry name" value="WD_REPEATS_2"/>
    <property type="match status" value="3"/>
</dbReference>
<accession>L1JTQ5</accession>
<proteinExistence type="inferred from homology"/>
<dbReference type="GeneID" id="17308452"/>